<evidence type="ECO:0000259" key="1">
    <source>
        <dbReference type="Pfam" id="PF13240"/>
    </source>
</evidence>
<evidence type="ECO:0000313" key="3">
    <source>
        <dbReference type="Proteomes" id="UP000183940"/>
    </source>
</evidence>
<dbReference type="AlphaFoldDB" id="A0A1L9QM58"/>
<reference evidence="2" key="1">
    <citation type="submission" date="2016-10" db="EMBL/GenBank/DDBJ databases">
        <title>CRISPR-Cas defence system in Roseofilum reptotaenium: evidence of a bacteriophage-cyanobacterium arms race in the coral black band disease.</title>
        <authorList>
            <person name="Buerger P."/>
            <person name="Wood-Charlson E.M."/>
            <person name="Weynberg K.D."/>
            <person name="Willis B."/>
            <person name="Van Oppen M.J."/>
        </authorList>
    </citation>
    <scope>NUCLEOTIDE SEQUENCE [LARGE SCALE GENOMIC DNA]</scope>
    <source>
        <strain evidence="2">AO1-A</strain>
    </source>
</reference>
<dbReference type="Pfam" id="PF13240">
    <property type="entry name" value="Zn_Ribbon_1"/>
    <property type="match status" value="1"/>
</dbReference>
<organism evidence="2 3">
    <name type="scientific">Roseofilum reptotaenium AO1-A</name>
    <dbReference type="NCBI Taxonomy" id="1925591"/>
    <lineage>
        <taxon>Bacteria</taxon>
        <taxon>Bacillati</taxon>
        <taxon>Cyanobacteriota</taxon>
        <taxon>Cyanophyceae</taxon>
        <taxon>Desertifilales</taxon>
        <taxon>Desertifilaceae</taxon>
        <taxon>Roseofilum</taxon>
    </lineage>
</organism>
<dbReference type="InterPro" id="IPR026870">
    <property type="entry name" value="Zinc_ribbon_dom"/>
</dbReference>
<dbReference type="STRING" id="1925591.BI308_20155"/>
<evidence type="ECO:0000313" key="2">
    <source>
        <dbReference type="EMBL" id="OJJ21915.1"/>
    </source>
</evidence>
<accession>A0A1L9QM58</accession>
<comment type="caution">
    <text evidence="2">The sequence shown here is derived from an EMBL/GenBank/DDBJ whole genome shotgun (WGS) entry which is preliminary data.</text>
</comment>
<gene>
    <name evidence="2" type="ORF">BI308_20155</name>
</gene>
<dbReference type="EMBL" id="MLAW01000045">
    <property type="protein sequence ID" value="OJJ21915.1"/>
    <property type="molecule type" value="Genomic_DNA"/>
</dbReference>
<protein>
    <submittedName>
        <fullName evidence="2">Zinc ribbon domain-containing protein</fullName>
    </submittedName>
</protein>
<dbReference type="Proteomes" id="UP000183940">
    <property type="component" value="Unassembled WGS sequence"/>
</dbReference>
<proteinExistence type="predicted"/>
<keyword evidence="3" id="KW-1185">Reference proteome</keyword>
<feature type="domain" description="Zinc-ribbon" evidence="1">
    <location>
        <begin position="160"/>
        <end position="182"/>
    </location>
</feature>
<name>A0A1L9QM58_9CYAN</name>
<sequence length="183" mass="19778">MTYMCELGAGHRIYLDNPGMQTVVTAIASSPGQQQQSSNSWETGSWSSAPEVFATGSGVVVKIKTSGGDRLIQVQGTQMGMLSSTNISGQQQAIALQTVDAMPNTFQPMKPMEQMKPMEPMKMGNMEMSFAPMEMKMGNMEMKMGSTSSSGSSSTTQRRFCTQCGAAIQPEDRFCSSCGHRLE</sequence>